<evidence type="ECO:0000256" key="2">
    <source>
        <dbReference type="ARBA" id="ARBA00022695"/>
    </source>
</evidence>
<dbReference type="GO" id="GO:0004519">
    <property type="term" value="F:endonuclease activity"/>
    <property type="evidence" value="ECO:0007669"/>
    <property type="project" value="UniProtKB-KW"/>
</dbReference>
<keyword evidence="4" id="KW-0255">Endonuclease</keyword>
<gene>
    <name evidence="7" type="ORF">CBR_g54899</name>
</gene>
<organism evidence="7 8">
    <name type="scientific">Chara braunii</name>
    <name type="common">Braun's stonewort</name>
    <dbReference type="NCBI Taxonomy" id="69332"/>
    <lineage>
        <taxon>Eukaryota</taxon>
        <taxon>Viridiplantae</taxon>
        <taxon>Streptophyta</taxon>
        <taxon>Charophyceae</taxon>
        <taxon>Charales</taxon>
        <taxon>Characeae</taxon>
        <taxon>Chara</taxon>
    </lineage>
</organism>
<feature type="domain" description="Integrase catalytic" evidence="6">
    <location>
        <begin position="879"/>
        <end position="1042"/>
    </location>
</feature>
<dbReference type="PANTHER" id="PTHR37984:SF5">
    <property type="entry name" value="PROTEIN NYNRIN-LIKE"/>
    <property type="match status" value="1"/>
</dbReference>
<keyword evidence="1" id="KW-0808">Transferase</keyword>
<dbReference type="Gene3D" id="1.10.340.70">
    <property type="match status" value="1"/>
</dbReference>
<evidence type="ECO:0000256" key="1">
    <source>
        <dbReference type="ARBA" id="ARBA00022679"/>
    </source>
</evidence>
<dbReference type="InterPro" id="IPR036397">
    <property type="entry name" value="RNaseH_sf"/>
</dbReference>
<feature type="region of interest" description="Disordered" evidence="5">
    <location>
        <begin position="1"/>
        <end position="114"/>
    </location>
</feature>
<keyword evidence="8" id="KW-1185">Reference proteome</keyword>
<feature type="compositionally biased region" description="Basic and acidic residues" evidence="5">
    <location>
        <begin position="56"/>
        <end position="82"/>
    </location>
</feature>
<comment type="caution">
    <text evidence="7">The sequence shown here is derived from an EMBL/GenBank/DDBJ whole genome shotgun (WGS) entry which is preliminary data.</text>
</comment>
<dbReference type="GO" id="GO:0003676">
    <property type="term" value="F:nucleic acid binding"/>
    <property type="evidence" value="ECO:0007669"/>
    <property type="project" value="InterPro"/>
</dbReference>
<dbReference type="InterPro" id="IPR012337">
    <property type="entry name" value="RNaseH-like_sf"/>
</dbReference>
<evidence type="ECO:0000256" key="5">
    <source>
        <dbReference type="SAM" id="MobiDB-lite"/>
    </source>
</evidence>
<dbReference type="GO" id="GO:0016779">
    <property type="term" value="F:nucleotidyltransferase activity"/>
    <property type="evidence" value="ECO:0007669"/>
    <property type="project" value="UniProtKB-KW"/>
</dbReference>
<dbReference type="InterPro" id="IPR041588">
    <property type="entry name" value="Integrase_H2C2"/>
</dbReference>
<dbReference type="GO" id="GO:0015074">
    <property type="term" value="P:DNA integration"/>
    <property type="evidence" value="ECO:0007669"/>
    <property type="project" value="InterPro"/>
</dbReference>
<evidence type="ECO:0000313" key="7">
    <source>
        <dbReference type="EMBL" id="GBG59796.1"/>
    </source>
</evidence>
<evidence type="ECO:0000259" key="6">
    <source>
        <dbReference type="PROSITE" id="PS50994"/>
    </source>
</evidence>
<dbReference type="SUPFAM" id="SSF53098">
    <property type="entry name" value="Ribonuclease H-like"/>
    <property type="match status" value="1"/>
</dbReference>
<keyword evidence="2" id="KW-0548">Nucleotidyltransferase</keyword>
<dbReference type="AlphaFoldDB" id="A0A388JPQ3"/>
<evidence type="ECO:0000256" key="4">
    <source>
        <dbReference type="ARBA" id="ARBA00022759"/>
    </source>
</evidence>
<dbReference type="Gene3D" id="3.30.420.10">
    <property type="entry name" value="Ribonuclease H-like superfamily/Ribonuclease H"/>
    <property type="match status" value="1"/>
</dbReference>
<reference evidence="7 8" key="1">
    <citation type="journal article" date="2018" name="Cell">
        <title>The Chara Genome: Secondary Complexity and Implications for Plant Terrestrialization.</title>
        <authorList>
            <person name="Nishiyama T."/>
            <person name="Sakayama H."/>
            <person name="Vries J.D."/>
            <person name="Buschmann H."/>
            <person name="Saint-Marcoux D."/>
            <person name="Ullrich K.K."/>
            <person name="Haas F.B."/>
            <person name="Vanderstraeten L."/>
            <person name="Becker D."/>
            <person name="Lang D."/>
            <person name="Vosolsobe S."/>
            <person name="Rombauts S."/>
            <person name="Wilhelmsson P.K.I."/>
            <person name="Janitza P."/>
            <person name="Kern R."/>
            <person name="Heyl A."/>
            <person name="Rumpler F."/>
            <person name="Villalobos L.I.A.C."/>
            <person name="Clay J.M."/>
            <person name="Skokan R."/>
            <person name="Toyoda A."/>
            <person name="Suzuki Y."/>
            <person name="Kagoshima H."/>
            <person name="Schijlen E."/>
            <person name="Tajeshwar N."/>
            <person name="Catarino B."/>
            <person name="Hetherington A.J."/>
            <person name="Saltykova A."/>
            <person name="Bonnot C."/>
            <person name="Breuninger H."/>
            <person name="Symeonidi A."/>
            <person name="Radhakrishnan G.V."/>
            <person name="Van Nieuwerburgh F."/>
            <person name="Deforce D."/>
            <person name="Chang C."/>
            <person name="Karol K.G."/>
            <person name="Hedrich R."/>
            <person name="Ulvskov P."/>
            <person name="Glockner G."/>
            <person name="Delwiche C.F."/>
            <person name="Petrasek J."/>
            <person name="Van de Peer Y."/>
            <person name="Friml J."/>
            <person name="Beilby M."/>
            <person name="Dolan L."/>
            <person name="Kohara Y."/>
            <person name="Sugano S."/>
            <person name="Fujiyama A."/>
            <person name="Delaux P.-M."/>
            <person name="Quint M."/>
            <person name="TheiBen G."/>
            <person name="Hagemann M."/>
            <person name="Harholt J."/>
            <person name="Dunand C."/>
            <person name="Zachgo S."/>
            <person name="Langdale J."/>
            <person name="Maumus F."/>
            <person name="Straeten D.V.D."/>
            <person name="Gould S.B."/>
            <person name="Rensing S.A."/>
        </authorList>
    </citation>
    <scope>NUCLEOTIDE SEQUENCE [LARGE SCALE GENOMIC DNA]</scope>
    <source>
        <strain evidence="7 8">S276</strain>
    </source>
</reference>
<dbReference type="Gramene" id="GBG59796">
    <property type="protein sequence ID" value="GBG59796"/>
    <property type="gene ID" value="CBR_g54899"/>
</dbReference>
<dbReference type="InterPro" id="IPR001584">
    <property type="entry name" value="Integrase_cat-core"/>
</dbReference>
<dbReference type="PROSITE" id="PS50994">
    <property type="entry name" value="INTEGRASE"/>
    <property type="match status" value="1"/>
</dbReference>
<feature type="compositionally biased region" description="Basic and acidic residues" evidence="5">
    <location>
        <begin position="97"/>
        <end position="114"/>
    </location>
</feature>
<dbReference type="Gene3D" id="2.40.70.10">
    <property type="entry name" value="Acid Proteases"/>
    <property type="match status" value="1"/>
</dbReference>
<name>A0A388JPQ3_CHABU</name>
<sequence length="1199" mass="134533">MEVNAWTADSNGPTEMCGVIPEINELGKIATEEETDNHKSEEEPGLGGSAAQSEGGQKDRESINPDGTKGNRKEICTRESSRKAGGSRQGTQGTTEGRNKDRTSPGRTRKEPCLRKCTRSLKGEIFGPQGERVNWNSPGGMRRAIIMLNGLEITVVEAEPVGEIIWDQRQGRGPQVDFVLENDGRDRVNATTRLGTAGRRINRDAVMEEVAGSSEPPAEPEAEEPERVYGKPREEEPADEVTAAKKKFRYQISILSLPEIDDTISKLLGTMVSVSFQTMLQASPRLLKGLRQLLTRRRVEIGDNPELPEGEREEEVPREVANLQRSRGDLEDLEKAFADIRLSLPDREGGEVMRSPPGTKLSFHALPVGKLKIQIGSHHTDALVYGGAAITLIRRYFATITGCTVNKEVTGSIRGAGGEIPFAGYVTKCAVKAGVRESIWSFQRMTVMEEMDHDIILGRPWCVNVEMIGMHLHDGSYMVDIEDPVTSWGQLLRLLGMGGDPPRRKSATWSPSFEDSTRKGAFARMEGMRERVEIMIEEAFNKKEWIKMGLPQKKRRQEGEVLGVMVAEKESKVELGAGLPKRKEVRIDVPEIALEIPDLLQLIKALRYHKFDYKIERIAGIRNKADGLSRVCIAPEGMEDAEPIDAFLEYEGGTLAVDNEMMSGECTSGELLIQTLEKGAPVVVAELREGPVTTRGRREEKDAWRAIVGPKEELIAMAVEGGREAVMSLVESWERKELQRVVNQMQEGKDGGKEGEEFFYVQSYEGLFREIGLLLVGNKQPTEVSIKAREEAERYVLRGGHLFRREEGAMLRRVVCGRSRQVNVIQAMHDGLAGGHRSSKGTLAKITPIYYWPGMAGMVAIYCQTCLICQERSSVRVFEPLRPTRVLVSGHLVHLDLAVMPVSTDGYRYILDERDNLSGFEEAVALKKKTGRSVADWIEDFYLRHPFVRRFIADNGTEFINQEVLGMLKRLCVPIKLIEPYHPEANAPVERGHRTLKNTIAKLAADHLGNWPRYLKQAVFAENMTPKRTTGCIPAELWYGREIDFPVEALVPTWNRLDDDPQMTTEELIEARSQQILKNEEVVEDIASRVLDSRMRDKARWDQIKNVRKEPLQVGEMVLLRNSALESTWSGQLGRRFKGPYRVAKRGGLKTFELEDLDGTGLKGPFPGQRLIRFLNRDPAEQWLQEAEDKETEEPQAKD</sequence>
<evidence type="ECO:0000313" key="8">
    <source>
        <dbReference type="Proteomes" id="UP000265515"/>
    </source>
</evidence>
<proteinExistence type="predicted"/>
<dbReference type="Pfam" id="PF17921">
    <property type="entry name" value="Integrase_H2C2"/>
    <property type="match status" value="1"/>
</dbReference>
<dbReference type="Proteomes" id="UP000265515">
    <property type="component" value="Unassembled WGS sequence"/>
</dbReference>
<dbReference type="EMBL" id="BFEA01000006">
    <property type="protein sequence ID" value="GBG59796.1"/>
    <property type="molecule type" value="Genomic_DNA"/>
</dbReference>
<dbReference type="CDD" id="cd00303">
    <property type="entry name" value="retropepsin_like"/>
    <property type="match status" value="1"/>
</dbReference>
<evidence type="ECO:0000256" key="3">
    <source>
        <dbReference type="ARBA" id="ARBA00022722"/>
    </source>
</evidence>
<accession>A0A388JPQ3</accession>
<feature type="region of interest" description="Disordered" evidence="5">
    <location>
        <begin position="210"/>
        <end position="240"/>
    </location>
</feature>
<feature type="compositionally biased region" description="Basic and acidic residues" evidence="5">
    <location>
        <begin position="225"/>
        <end position="235"/>
    </location>
</feature>
<dbReference type="SUPFAM" id="SSF50630">
    <property type="entry name" value="Acid proteases"/>
    <property type="match status" value="1"/>
</dbReference>
<protein>
    <recommendedName>
        <fullName evidence="6">Integrase catalytic domain-containing protein</fullName>
    </recommendedName>
</protein>
<dbReference type="InterPro" id="IPR021109">
    <property type="entry name" value="Peptidase_aspartic_dom_sf"/>
</dbReference>
<dbReference type="PANTHER" id="PTHR37984">
    <property type="entry name" value="PROTEIN CBG26694"/>
    <property type="match status" value="1"/>
</dbReference>
<dbReference type="InterPro" id="IPR050951">
    <property type="entry name" value="Retrovirus_Pol_polyprotein"/>
</dbReference>
<keyword evidence="4" id="KW-0378">Hydrolase</keyword>
<keyword evidence="3" id="KW-0540">Nuclease</keyword>